<organism evidence="2 3">
    <name type="scientific">Hibiscus sabdariffa</name>
    <name type="common">roselle</name>
    <dbReference type="NCBI Taxonomy" id="183260"/>
    <lineage>
        <taxon>Eukaryota</taxon>
        <taxon>Viridiplantae</taxon>
        <taxon>Streptophyta</taxon>
        <taxon>Embryophyta</taxon>
        <taxon>Tracheophyta</taxon>
        <taxon>Spermatophyta</taxon>
        <taxon>Magnoliopsida</taxon>
        <taxon>eudicotyledons</taxon>
        <taxon>Gunneridae</taxon>
        <taxon>Pentapetalae</taxon>
        <taxon>rosids</taxon>
        <taxon>malvids</taxon>
        <taxon>Malvales</taxon>
        <taxon>Malvaceae</taxon>
        <taxon>Malvoideae</taxon>
        <taxon>Hibiscus</taxon>
    </lineage>
</organism>
<dbReference type="PROSITE" id="PS50011">
    <property type="entry name" value="PROTEIN_KINASE_DOM"/>
    <property type="match status" value="1"/>
</dbReference>
<dbReference type="SUPFAM" id="SSF56112">
    <property type="entry name" value="Protein kinase-like (PK-like)"/>
    <property type="match status" value="1"/>
</dbReference>
<dbReference type="InterPro" id="IPR044576">
    <property type="entry name" value="At4g25390-like"/>
</dbReference>
<proteinExistence type="predicted"/>
<dbReference type="InterPro" id="IPR011009">
    <property type="entry name" value="Kinase-like_dom_sf"/>
</dbReference>
<dbReference type="PANTHER" id="PTHR46821">
    <property type="entry name" value="OS07G0586332 PROTEIN"/>
    <property type="match status" value="1"/>
</dbReference>
<dbReference type="PANTHER" id="PTHR46821:SF4">
    <property type="entry name" value="OS08G0275200 PROTEIN"/>
    <property type="match status" value="1"/>
</dbReference>
<name>A0ABR2ST10_9ROSI</name>
<dbReference type="InterPro" id="IPR001245">
    <property type="entry name" value="Ser-Thr/Tyr_kinase_cat_dom"/>
</dbReference>
<dbReference type="InterPro" id="IPR000719">
    <property type="entry name" value="Prot_kinase_dom"/>
</dbReference>
<reference evidence="2 3" key="1">
    <citation type="journal article" date="2024" name="G3 (Bethesda)">
        <title>Genome assembly of Hibiscus sabdariffa L. provides insights into metabolisms of medicinal natural products.</title>
        <authorList>
            <person name="Kim T."/>
        </authorList>
    </citation>
    <scope>NUCLEOTIDE SEQUENCE [LARGE SCALE GENOMIC DNA]</scope>
    <source>
        <strain evidence="2">TK-2024</strain>
        <tissue evidence="2">Old leaves</tissue>
    </source>
</reference>
<dbReference type="InterPro" id="IPR008271">
    <property type="entry name" value="Ser/Thr_kinase_AS"/>
</dbReference>
<evidence type="ECO:0000313" key="2">
    <source>
        <dbReference type="EMBL" id="KAK9028057.1"/>
    </source>
</evidence>
<evidence type="ECO:0000259" key="1">
    <source>
        <dbReference type="PROSITE" id="PS50011"/>
    </source>
</evidence>
<sequence>MDNENHRTSSLPQGQQVAGTIIINKDKFMLIASVLDESGDSYVFRLVLMGNKLLVVDKDSMGHLNEVIEVYDPYRFRLLVMGNNATYDFDVANVINKDGLDTIFQIVALRYCVEQNKCLLVYKYMSEKSLQESFFEDGHLRWNWQTRFDNVIDVAEAFEFLHFNCDPLMIHGDIKSNNVMLDSDYRAKISDFELLRIKVKGEIGMNLFYEDLRSQELGKSHELSGTFGGTVDAHTPTIRIPMRSNNIEEIPWRVCVLWGPLFSKEDNNNCMQPKWQYDFYFNYGIDMMKENVLNEKSSVQVLRVLIRKTDTEMDVLGKEVVMFQSELVWYEYKEWHDICYNALRSKINSLDISINKLKIKDENGINVSLVVQTKPVEKLHEIVNALFKSYGHEENKQNEQYVDQFNGKSIVTMFNLETIYQEDQRKKSGRLLRIKMQSVIFHPRLRMQHVMLLIHSKC</sequence>
<dbReference type="Proteomes" id="UP001396334">
    <property type="component" value="Unassembled WGS sequence"/>
</dbReference>
<keyword evidence="3" id="KW-1185">Reference proteome</keyword>
<dbReference type="Gene3D" id="1.10.510.10">
    <property type="entry name" value="Transferase(Phosphotransferase) domain 1"/>
    <property type="match status" value="1"/>
</dbReference>
<dbReference type="PROSITE" id="PS00108">
    <property type="entry name" value="PROTEIN_KINASE_ST"/>
    <property type="match status" value="1"/>
</dbReference>
<feature type="domain" description="Protein kinase" evidence="1">
    <location>
        <begin position="29"/>
        <end position="445"/>
    </location>
</feature>
<comment type="caution">
    <text evidence="2">The sequence shown here is derived from an EMBL/GenBank/DDBJ whole genome shotgun (WGS) entry which is preliminary data.</text>
</comment>
<dbReference type="EMBL" id="JBBPBN010000012">
    <property type="protein sequence ID" value="KAK9028057.1"/>
    <property type="molecule type" value="Genomic_DNA"/>
</dbReference>
<gene>
    <name evidence="2" type="ORF">V6N11_067872</name>
</gene>
<accession>A0ABR2ST10</accession>
<protein>
    <recommendedName>
        <fullName evidence="1">Protein kinase domain-containing protein</fullName>
    </recommendedName>
</protein>
<dbReference type="Pfam" id="PF07714">
    <property type="entry name" value="PK_Tyr_Ser-Thr"/>
    <property type="match status" value="1"/>
</dbReference>
<evidence type="ECO:0000313" key="3">
    <source>
        <dbReference type="Proteomes" id="UP001396334"/>
    </source>
</evidence>